<dbReference type="OrthoDB" id="178074at2157"/>
<feature type="compositionally biased region" description="Polar residues" evidence="1">
    <location>
        <begin position="68"/>
        <end position="89"/>
    </location>
</feature>
<accession>A0A0W1R6J3</accession>
<feature type="region of interest" description="Disordered" evidence="1">
    <location>
        <begin position="66"/>
        <end position="102"/>
    </location>
</feature>
<proteinExistence type="predicted"/>
<comment type="caution">
    <text evidence="4">The sequence shown here is derived from an EMBL/GenBank/DDBJ whole genome shotgun (WGS) entry which is preliminary data.</text>
</comment>
<evidence type="ECO:0000256" key="2">
    <source>
        <dbReference type="SAM" id="Phobius"/>
    </source>
</evidence>
<keyword evidence="2" id="KW-0812">Transmembrane</keyword>
<dbReference type="Proteomes" id="UP000054387">
    <property type="component" value="Unassembled WGS sequence"/>
</dbReference>
<protein>
    <recommendedName>
        <fullName evidence="3">SHOCT domain-containing protein</fullName>
    </recommendedName>
</protein>
<evidence type="ECO:0000259" key="3">
    <source>
        <dbReference type="Pfam" id="PF09851"/>
    </source>
</evidence>
<feature type="transmembrane region" description="Helical" evidence="2">
    <location>
        <begin position="12"/>
        <end position="30"/>
    </location>
</feature>
<sequence>MTNSSPAERIRKNATGIASTLVTGVWLSLLLIGHSWWIGALLFGYIVFIPVVSMIFDEEYDDEEYDDWQQSGSWRSKTNTSSTPDTESQTPTKAATPAETPLETIRRRYAEGELTEAQFERKVEQLLETETLEDIEDARRDRLIESN</sequence>
<dbReference type="EMBL" id="LOPU01000029">
    <property type="protein sequence ID" value="KTG09006.1"/>
    <property type="molecule type" value="Genomic_DNA"/>
</dbReference>
<evidence type="ECO:0000313" key="5">
    <source>
        <dbReference type="Proteomes" id="UP000054387"/>
    </source>
</evidence>
<dbReference type="Pfam" id="PF09851">
    <property type="entry name" value="SHOCT"/>
    <property type="match status" value="1"/>
</dbReference>
<gene>
    <name evidence="4" type="ORF">AUR64_14475</name>
</gene>
<feature type="compositionally biased region" description="Low complexity" evidence="1">
    <location>
        <begin position="90"/>
        <end position="102"/>
    </location>
</feature>
<feature type="transmembrane region" description="Helical" evidence="2">
    <location>
        <begin position="36"/>
        <end position="56"/>
    </location>
</feature>
<name>A0A0W1R6J3_9EURY</name>
<keyword evidence="2" id="KW-0472">Membrane</keyword>
<feature type="domain" description="SHOCT" evidence="3">
    <location>
        <begin position="100"/>
        <end position="127"/>
    </location>
</feature>
<reference evidence="4 5" key="1">
    <citation type="submission" date="2015-12" db="EMBL/GenBank/DDBJ databases">
        <title>Haloprofundus marisrubri gen. nov., sp. nov., an extremely halophilic archaeon isolated from the Discovery deep brine-seawater interface in the Red Sea.</title>
        <authorList>
            <person name="Zhang G."/>
            <person name="Stingl U."/>
            <person name="Rashid M."/>
        </authorList>
    </citation>
    <scope>NUCLEOTIDE SEQUENCE [LARGE SCALE GENOMIC DNA]</scope>
    <source>
        <strain evidence="4 5">SB9</strain>
    </source>
</reference>
<evidence type="ECO:0000313" key="4">
    <source>
        <dbReference type="EMBL" id="KTG09006.1"/>
    </source>
</evidence>
<dbReference type="AlphaFoldDB" id="A0A0W1R6J3"/>
<dbReference type="RefSeq" id="WP_058582158.1">
    <property type="nucleotide sequence ID" value="NZ_LOPU01000029.1"/>
</dbReference>
<organism evidence="4 5">
    <name type="scientific">Haloprofundus marisrubri</name>
    <dbReference type="NCBI Taxonomy" id="1514971"/>
    <lineage>
        <taxon>Archaea</taxon>
        <taxon>Methanobacteriati</taxon>
        <taxon>Methanobacteriota</taxon>
        <taxon>Stenosarchaea group</taxon>
        <taxon>Halobacteria</taxon>
        <taxon>Halobacteriales</taxon>
        <taxon>Haloferacaceae</taxon>
        <taxon>Haloprofundus</taxon>
    </lineage>
</organism>
<keyword evidence="2" id="KW-1133">Transmembrane helix</keyword>
<keyword evidence="5" id="KW-1185">Reference proteome</keyword>
<dbReference type="InterPro" id="IPR018649">
    <property type="entry name" value="SHOCT"/>
</dbReference>
<evidence type="ECO:0000256" key="1">
    <source>
        <dbReference type="SAM" id="MobiDB-lite"/>
    </source>
</evidence>